<comment type="caution">
    <text evidence="1">The sequence shown here is derived from an EMBL/GenBank/DDBJ whole genome shotgun (WGS) entry which is preliminary data.</text>
</comment>
<organism evidence="1 2">
    <name type="scientific">Streptomyces bikiniensis</name>
    <dbReference type="NCBI Taxonomy" id="1896"/>
    <lineage>
        <taxon>Bacteria</taxon>
        <taxon>Bacillati</taxon>
        <taxon>Actinomycetota</taxon>
        <taxon>Actinomycetes</taxon>
        <taxon>Kitasatosporales</taxon>
        <taxon>Streptomycetaceae</taxon>
        <taxon>Streptomyces</taxon>
    </lineage>
</organism>
<protein>
    <recommendedName>
        <fullName evidence="3">Integral membrane protein</fullName>
    </recommendedName>
</protein>
<evidence type="ECO:0000313" key="1">
    <source>
        <dbReference type="EMBL" id="MFI9122409.1"/>
    </source>
</evidence>
<accession>A0ABW8CXT7</accession>
<keyword evidence="2" id="KW-1185">Reference proteome</keyword>
<proteinExistence type="predicted"/>
<dbReference type="RefSeq" id="WP_399618269.1">
    <property type="nucleotide sequence ID" value="NZ_JBITYT010000011.1"/>
</dbReference>
<name>A0ABW8CXT7_STRBI</name>
<evidence type="ECO:0000313" key="2">
    <source>
        <dbReference type="Proteomes" id="UP001614391"/>
    </source>
</evidence>
<evidence type="ECO:0008006" key="3">
    <source>
        <dbReference type="Google" id="ProtNLM"/>
    </source>
</evidence>
<dbReference type="EMBL" id="JBITYT010000011">
    <property type="protein sequence ID" value="MFI9122409.1"/>
    <property type="molecule type" value="Genomic_DNA"/>
</dbReference>
<gene>
    <name evidence="1" type="ORF">ACIGW0_23980</name>
</gene>
<dbReference type="Proteomes" id="UP001614391">
    <property type="component" value="Unassembled WGS sequence"/>
</dbReference>
<reference evidence="1 2" key="1">
    <citation type="submission" date="2024-10" db="EMBL/GenBank/DDBJ databases">
        <title>The Natural Products Discovery Center: Release of the First 8490 Sequenced Strains for Exploring Actinobacteria Biosynthetic Diversity.</title>
        <authorList>
            <person name="Kalkreuter E."/>
            <person name="Kautsar S.A."/>
            <person name="Yang D."/>
            <person name="Bader C.D."/>
            <person name="Teijaro C.N."/>
            <person name="Fluegel L."/>
            <person name="Davis C.M."/>
            <person name="Simpson J.R."/>
            <person name="Lauterbach L."/>
            <person name="Steele A.D."/>
            <person name="Gui C."/>
            <person name="Meng S."/>
            <person name="Li G."/>
            <person name="Viehrig K."/>
            <person name="Ye F."/>
            <person name="Su P."/>
            <person name="Kiefer A.F."/>
            <person name="Nichols A."/>
            <person name="Cepeda A.J."/>
            <person name="Yan W."/>
            <person name="Fan B."/>
            <person name="Jiang Y."/>
            <person name="Adhikari A."/>
            <person name="Zheng C.-J."/>
            <person name="Schuster L."/>
            <person name="Cowan T.M."/>
            <person name="Smanski M.J."/>
            <person name="Chevrette M.G."/>
            <person name="De Carvalho L.P.S."/>
            <person name="Shen B."/>
        </authorList>
    </citation>
    <scope>NUCLEOTIDE SEQUENCE [LARGE SCALE GENOMIC DNA]</scope>
    <source>
        <strain evidence="1 2">NPDC053346</strain>
    </source>
</reference>
<sequence>MQPPLPAPRPVPGPVEEVLHDTGWAGEARSALACAGSLLGVSLGVDACAHEPTPLGTAGWIALAAVLLVVLLPARVGVAPGLLVVQGLWLTRTVRIDRLVSVSWPQGTSRRLILRDDEGSRAEVDLRVLLANPGLWLRIETGARASRRRGTLTHGTTDLADLSLRVHAETTRRILKASGLQ</sequence>